<proteinExistence type="predicted"/>
<evidence type="ECO:0000313" key="2">
    <source>
        <dbReference type="Proteomes" id="UP000887540"/>
    </source>
</evidence>
<protein>
    <submittedName>
        <fullName evidence="3">Zinc finger PHD-type domain-containing protein</fullName>
    </submittedName>
</protein>
<name>A0A914DHR0_9BILA</name>
<dbReference type="Gene3D" id="3.30.40.10">
    <property type="entry name" value="Zinc/RING finger domain, C3HC4 (zinc finger)"/>
    <property type="match status" value="1"/>
</dbReference>
<organism evidence="2 3">
    <name type="scientific">Acrobeloides nanus</name>
    <dbReference type="NCBI Taxonomy" id="290746"/>
    <lineage>
        <taxon>Eukaryota</taxon>
        <taxon>Metazoa</taxon>
        <taxon>Ecdysozoa</taxon>
        <taxon>Nematoda</taxon>
        <taxon>Chromadorea</taxon>
        <taxon>Rhabditida</taxon>
        <taxon>Tylenchina</taxon>
        <taxon>Cephalobomorpha</taxon>
        <taxon>Cephaloboidea</taxon>
        <taxon>Cephalobidae</taxon>
        <taxon>Acrobeloides</taxon>
    </lineage>
</organism>
<dbReference type="WBParaSite" id="ACRNAN_scaffold27313.g21252.t1">
    <property type="protein sequence ID" value="ACRNAN_scaffold27313.g21252.t1"/>
    <property type="gene ID" value="ACRNAN_scaffold27313.g21252"/>
</dbReference>
<evidence type="ECO:0000313" key="3">
    <source>
        <dbReference type="WBParaSite" id="ACRNAN_scaffold27313.g21252.t1"/>
    </source>
</evidence>
<reference evidence="3" key="1">
    <citation type="submission" date="2022-11" db="UniProtKB">
        <authorList>
            <consortium name="WormBaseParasite"/>
        </authorList>
    </citation>
    <scope>IDENTIFICATION</scope>
</reference>
<dbReference type="InterPro" id="IPR011011">
    <property type="entry name" value="Znf_FYVE_PHD"/>
</dbReference>
<dbReference type="AlphaFoldDB" id="A0A914DHR0"/>
<sequence>MKTRAQTGTIQISDYSNFNGTPSTEKLRTRKDEGYTNVLKNALELGPEKLYKSELKQPSPSFNGTHPLQSYNCEDDIQLNSTQDDEETGNNDYDKQPRKLWCTFTLPKGETPFVVCENLFCTYEFFHISCVGLTDMSSEGWCCNECIPKQARTNSFGSELEKGLDAKMNQIVGAQSCECR</sequence>
<evidence type="ECO:0000256" key="1">
    <source>
        <dbReference type="SAM" id="MobiDB-lite"/>
    </source>
</evidence>
<accession>A0A914DHR0</accession>
<keyword evidence="2" id="KW-1185">Reference proteome</keyword>
<dbReference type="InterPro" id="IPR013083">
    <property type="entry name" value="Znf_RING/FYVE/PHD"/>
</dbReference>
<feature type="region of interest" description="Disordered" evidence="1">
    <location>
        <begin position="1"/>
        <end position="32"/>
    </location>
</feature>
<feature type="compositionally biased region" description="Polar residues" evidence="1">
    <location>
        <begin position="1"/>
        <end position="24"/>
    </location>
</feature>
<dbReference type="Proteomes" id="UP000887540">
    <property type="component" value="Unplaced"/>
</dbReference>
<dbReference type="SUPFAM" id="SSF57903">
    <property type="entry name" value="FYVE/PHD zinc finger"/>
    <property type="match status" value="1"/>
</dbReference>